<evidence type="ECO:0000313" key="10">
    <source>
        <dbReference type="EMBL" id="KJK48138.1"/>
    </source>
</evidence>
<dbReference type="Pfam" id="PF00005">
    <property type="entry name" value="ABC_tran"/>
    <property type="match status" value="1"/>
</dbReference>
<dbReference type="SUPFAM" id="SSF90123">
    <property type="entry name" value="ABC transporter transmembrane region"/>
    <property type="match status" value="1"/>
</dbReference>
<feature type="transmembrane region" description="Helical" evidence="7">
    <location>
        <begin position="31"/>
        <end position="51"/>
    </location>
</feature>
<dbReference type="Pfam" id="PF00664">
    <property type="entry name" value="ABC_membrane"/>
    <property type="match status" value="1"/>
</dbReference>
<keyword evidence="4" id="KW-0067">ATP-binding</keyword>
<dbReference type="PROSITE" id="PS50893">
    <property type="entry name" value="ABC_TRANSPORTER_2"/>
    <property type="match status" value="1"/>
</dbReference>
<dbReference type="PROSITE" id="PS50929">
    <property type="entry name" value="ABC_TM1F"/>
    <property type="match status" value="1"/>
</dbReference>
<dbReference type="SUPFAM" id="SSF52540">
    <property type="entry name" value="P-loop containing nucleoside triphosphate hydrolases"/>
    <property type="match status" value="1"/>
</dbReference>
<keyword evidence="2 7" id="KW-0812">Transmembrane</keyword>
<proteinExistence type="predicted"/>
<dbReference type="Proteomes" id="UP000033393">
    <property type="component" value="Unassembled WGS sequence"/>
</dbReference>
<comment type="subcellular location">
    <subcellularLocation>
        <location evidence="1">Cell membrane</location>
        <topology evidence="1">Multi-pass membrane protein</topology>
    </subcellularLocation>
</comment>
<evidence type="ECO:0000256" key="4">
    <source>
        <dbReference type="ARBA" id="ARBA00022840"/>
    </source>
</evidence>
<dbReference type="SMART" id="SM00382">
    <property type="entry name" value="AAA"/>
    <property type="match status" value="1"/>
</dbReference>
<evidence type="ECO:0000256" key="6">
    <source>
        <dbReference type="ARBA" id="ARBA00023136"/>
    </source>
</evidence>
<dbReference type="EMBL" id="JYJG01000116">
    <property type="protein sequence ID" value="KJK48138.1"/>
    <property type="molecule type" value="Genomic_DNA"/>
</dbReference>
<feature type="domain" description="ABC transporter" evidence="8">
    <location>
        <begin position="284"/>
        <end position="449"/>
    </location>
</feature>
<dbReference type="InterPro" id="IPR027417">
    <property type="entry name" value="P-loop_NTPase"/>
</dbReference>
<sequence>MVDRRHLLALIPIPFLVLAQAELLASVLSGGSGFLLLCLVIGLRVLAWWVHRAMAHRAAERTRLRLREAFLRSPGTKAGEVATLVTRGVHDVTPYVVGYLPQQILAVAVPLAVVIRLAFADLTAALTISLTLPLIPIFGALVGAHTRERTARQWAALATLGGHFLDVVKGIGTLRAFGRAEAQSTTVRKLAAQHMTETMSALRVAFLSAFVLELVATMSVAMVAVPIGLRLLDGGVPLFTALLVLFLAPEAFLPLRAAGAQYHASAQGREVLAKVPTYTETTGTRPPDLAGAEIVLDNVSVRSLKNFSLTIKPGDRIALVGPSGAGKSTVLGLLLGFVQPDDGRVLVGGVDLREIDRKAWLEALSWVPQRPTLVPANLSSGEQQRVALAKALDRQQAGLFLLDEPTAHLDADTEALVLQATRDFTRGRTAVIVAHRPTLLNEVDRVVTV</sequence>
<feature type="transmembrane region" description="Helical" evidence="7">
    <location>
        <begin position="125"/>
        <end position="144"/>
    </location>
</feature>
<keyword evidence="3" id="KW-0547">Nucleotide-binding</keyword>
<evidence type="ECO:0000256" key="3">
    <source>
        <dbReference type="ARBA" id="ARBA00022741"/>
    </source>
</evidence>
<feature type="transmembrane region" description="Helical" evidence="7">
    <location>
        <begin position="204"/>
        <end position="229"/>
    </location>
</feature>
<evidence type="ECO:0000256" key="5">
    <source>
        <dbReference type="ARBA" id="ARBA00022989"/>
    </source>
</evidence>
<feature type="transmembrane region" description="Helical" evidence="7">
    <location>
        <begin position="235"/>
        <end position="253"/>
    </location>
</feature>
<dbReference type="Gene3D" id="1.20.1560.10">
    <property type="entry name" value="ABC transporter type 1, transmembrane domain"/>
    <property type="match status" value="1"/>
</dbReference>
<dbReference type="CDD" id="cd03228">
    <property type="entry name" value="ABCC_MRP_Like"/>
    <property type="match status" value="1"/>
</dbReference>
<dbReference type="InterPro" id="IPR003593">
    <property type="entry name" value="AAA+_ATPase"/>
</dbReference>
<accession>A0A0F0H3D6</accession>
<dbReference type="eggNOG" id="COG4988">
    <property type="taxonomic scope" value="Bacteria"/>
</dbReference>
<gene>
    <name evidence="10" type="ORF">UK23_17900</name>
</gene>
<dbReference type="InterPro" id="IPR036640">
    <property type="entry name" value="ABC1_TM_sf"/>
</dbReference>
<dbReference type="OrthoDB" id="9806127at2"/>
<organism evidence="10 11">
    <name type="scientific">Lentzea aerocolonigenes</name>
    <name type="common">Lechevalieria aerocolonigenes</name>
    <name type="synonym">Saccharothrix aerocolonigenes</name>
    <dbReference type="NCBI Taxonomy" id="68170"/>
    <lineage>
        <taxon>Bacteria</taxon>
        <taxon>Bacillati</taxon>
        <taxon>Actinomycetota</taxon>
        <taxon>Actinomycetes</taxon>
        <taxon>Pseudonocardiales</taxon>
        <taxon>Pseudonocardiaceae</taxon>
        <taxon>Lentzea</taxon>
    </lineage>
</organism>
<dbReference type="PATRIC" id="fig|68170.10.peg.4481"/>
<evidence type="ECO:0000313" key="11">
    <source>
        <dbReference type="Proteomes" id="UP000033393"/>
    </source>
</evidence>
<evidence type="ECO:0000256" key="1">
    <source>
        <dbReference type="ARBA" id="ARBA00004651"/>
    </source>
</evidence>
<dbReference type="PANTHER" id="PTHR24221">
    <property type="entry name" value="ATP-BINDING CASSETTE SUB-FAMILY B"/>
    <property type="match status" value="1"/>
</dbReference>
<feature type="transmembrane region" description="Helical" evidence="7">
    <location>
        <begin position="96"/>
        <end position="119"/>
    </location>
</feature>
<evidence type="ECO:0000256" key="7">
    <source>
        <dbReference type="SAM" id="Phobius"/>
    </source>
</evidence>
<evidence type="ECO:0000256" key="2">
    <source>
        <dbReference type="ARBA" id="ARBA00022692"/>
    </source>
</evidence>
<dbReference type="InterPro" id="IPR011527">
    <property type="entry name" value="ABC1_TM_dom"/>
</dbReference>
<evidence type="ECO:0000259" key="9">
    <source>
        <dbReference type="PROSITE" id="PS50929"/>
    </source>
</evidence>
<keyword evidence="6 7" id="KW-0472">Membrane</keyword>
<keyword evidence="11" id="KW-1185">Reference proteome</keyword>
<dbReference type="AlphaFoldDB" id="A0A0F0H3D6"/>
<keyword evidence="5 7" id="KW-1133">Transmembrane helix</keyword>
<evidence type="ECO:0000259" key="8">
    <source>
        <dbReference type="PROSITE" id="PS50893"/>
    </source>
</evidence>
<dbReference type="Gene3D" id="3.40.50.300">
    <property type="entry name" value="P-loop containing nucleotide triphosphate hydrolases"/>
    <property type="match status" value="2"/>
</dbReference>
<dbReference type="PANTHER" id="PTHR24221:SF590">
    <property type="entry name" value="COMPONENT LINKED WITH THE ASSEMBLY OF CYTOCHROME' TRANSPORT TRANSMEMBRANE ATP-BINDING PROTEIN ABC TRANSPORTER CYDD-RELATED"/>
    <property type="match status" value="1"/>
</dbReference>
<dbReference type="STRING" id="68170.GCA_000974445_04643"/>
<dbReference type="GO" id="GO:0005886">
    <property type="term" value="C:plasma membrane"/>
    <property type="evidence" value="ECO:0007669"/>
    <property type="project" value="UniProtKB-SubCell"/>
</dbReference>
<dbReference type="InterPro" id="IPR017871">
    <property type="entry name" value="ABC_transporter-like_CS"/>
</dbReference>
<dbReference type="InterPro" id="IPR003439">
    <property type="entry name" value="ABC_transporter-like_ATP-bd"/>
</dbReference>
<name>A0A0F0H3D6_LENAE</name>
<dbReference type="CDD" id="cd18584">
    <property type="entry name" value="ABC_6TM_AarD_CydD"/>
    <property type="match status" value="1"/>
</dbReference>
<reference evidence="10 11" key="1">
    <citation type="submission" date="2015-02" db="EMBL/GenBank/DDBJ databases">
        <authorList>
            <person name="Ju K.-S."/>
            <person name="Doroghazi J.R."/>
            <person name="Metcalf W."/>
        </authorList>
    </citation>
    <scope>NUCLEOTIDE SEQUENCE [LARGE SCALE GENOMIC DNA]</scope>
    <source>
        <strain evidence="10 11">NRRL B-16140</strain>
    </source>
</reference>
<dbReference type="PROSITE" id="PS00211">
    <property type="entry name" value="ABC_TRANSPORTER_1"/>
    <property type="match status" value="1"/>
</dbReference>
<dbReference type="GO" id="GO:0005524">
    <property type="term" value="F:ATP binding"/>
    <property type="evidence" value="ECO:0007669"/>
    <property type="project" value="UniProtKB-KW"/>
</dbReference>
<protein>
    <recommendedName>
        <fullName evidence="12">ABC transporter ATPase</fullName>
    </recommendedName>
</protein>
<dbReference type="RefSeq" id="WP_045312695.1">
    <property type="nucleotide sequence ID" value="NZ_JYJG01000116.1"/>
</dbReference>
<evidence type="ECO:0008006" key="12">
    <source>
        <dbReference type="Google" id="ProtNLM"/>
    </source>
</evidence>
<dbReference type="GO" id="GO:0140359">
    <property type="term" value="F:ABC-type transporter activity"/>
    <property type="evidence" value="ECO:0007669"/>
    <property type="project" value="InterPro"/>
</dbReference>
<dbReference type="InterPro" id="IPR039421">
    <property type="entry name" value="Type_1_exporter"/>
</dbReference>
<comment type="caution">
    <text evidence="10">The sequence shown here is derived from an EMBL/GenBank/DDBJ whole genome shotgun (WGS) entry which is preliminary data.</text>
</comment>
<feature type="domain" description="ABC transmembrane type-1" evidence="9">
    <location>
        <begin position="34"/>
        <end position="267"/>
    </location>
</feature>
<dbReference type="GO" id="GO:0016887">
    <property type="term" value="F:ATP hydrolysis activity"/>
    <property type="evidence" value="ECO:0007669"/>
    <property type="project" value="InterPro"/>
</dbReference>